<gene>
    <name evidence="2" type="ORF">CJ030_MR5G023948</name>
</gene>
<organism evidence="2 3">
    <name type="scientific">Morella rubra</name>
    <name type="common">Chinese bayberry</name>
    <dbReference type="NCBI Taxonomy" id="262757"/>
    <lineage>
        <taxon>Eukaryota</taxon>
        <taxon>Viridiplantae</taxon>
        <taxon>Streptophyta</taxon>
        <taxon>Embryophyta</taxon>
        <taxon>Tracheophyta</taxon>
        <taxon>Spermatophyta</taxon>
        <taxon>Magnoliopsida</taxon>
        <taxon>eudicotyledons</taxon>
        <taxon>Gunneridae</taxon>
        <taxon>Pentapetalae</taxon>
        <taxon>rosids</taxon>
        <taxon>fabids</taxon>
        <taxon>Fagales</taxon>
        <taxon>Myricaceae</taxon>
        <taxon>Morella</taxon>
    </lineage>
</organism>
<evidence type="ECO:0000313" key="3">
    <source>
        <dbReference type="Proteomes" id="UP000516437"/>
    </source>
</evidence>
<feature type="compositionally biased region" description="Basic and acidic residues" evidence="1">
    <location>
        <begin position="35"/>
        <end position="70"/>
    </location>
</feature>
<feature type="compositionally biased region" description="Low complexity" evidence="1">
    <location>
        <begin position="239"/>
        <end position="248"/>
    </location>
</feature>
<feature type="region of interest" description="Disordered" evidence="1">
    <location>
        <begin position="114"/>
        <end position="141"/>
    </location>
</feature>
<dbReference type="AlphaFoldDB" id="A0A6A1VKN0"/>
<feature type="compositionally biased region" description="Basic and acidic residues" evidence="1">
    <location>
        <begin position="1"/>
        <end position="20"/>
    </location>
</feature>
<dbReference type="PANTHER" id="PTHR47877:SF3">
    <property type="entry name" value="LATE EMBRYOGENESIS ABUNDANT DOMAIN-CONTAINING PROTEIN _ LEA DOMAIN-CONTAINING PROTEIN"/>
    <property type="match status" value="1"/>
</dbReference>
<dbReference type="GO" id="GO:0009631">
    <property type="term" value="P:cold acclimation"/>
    <property type="evidence" value="ECO:0007669"/>
    <property type="project" value="TreeGrafter"/>
</dbReference>
<reference evidence="2 3" key="1">
    <citation type="journal article" date="2019" name="Plant Biotechnol. J.">
        <title>The red bayberry genome and genetic basis of sex determination.</title>
        <authorList>
            <person name="Jia H.M."/>
            <person name="Jia H.J."/>
            <person name="Cai Q.L."/>
            <person name="Wang Y."/>
            <person name="Zhao H.B."/>
            <person name="Yang W.F."/>
            <person name="Wang G.Y."/>
            <person name="Li Y.H."/>
            <person name="Zhan D.L."/>
            <person name="Shen Y.T."/>
            <person name="Niu Q.F."/>
            <person name="Chang L."/>
            <person name="Qiu J."/>
            <person name="Zhao L."/>
            <person name="Xie H.B."/>
            <person name="Fu W.Y."/>
            <person name="Jin J."/>
            <person name="Li X.W."/>
            <person name="Jiao Y."/>
            <person name="Zhou C.C."/>
            <person name="Tu T."/>
            <person name="Chai C.Y."/>
            <person name="Gao J.L."/>
            <person name="Fan L.J."/>
            <person name="van de Weg E."/>
            <person name="Wang J.Y."/>
            <person name="Gao Z.S."/>
        </authorList>
    </citation>
    <scope>NUCLEOTIDE SEQUENCE [LARGE SCALE GENOMIC DNA]</scope>
    <source>
        <tissue evidence="2">Leaves</tissue>
    </source>
</reference>
<dbReference type="OrthoDB" id="1907061at2759"/>
<feature type="region of interest" description="Disordered" evidence="1">
    <location>
        <begin position="212"/>
        <end position="254"/>
    </location>
</feature>
<evidence type="ECO:0000313" key="2">
    <source>
        <dbReference type="EMBL" id="KAB1212406.1"/>
    </source>
</evidence>
<dbReference type="GO" id="GO:0005829">
    <property type="term" value="C:cytosol"/>
    <property type="evidence" value="ECO:0007669"/>
    <property type="project" value="TreeGrafter"/>
</dbReference>
<keyword evidence="3" id="KW-1185">Reference proteome</keyword>
<dbReference type="PANTHER" id="PTHR47877">
    <property type="entry name" value="LATE EMBRYOGENESIS ABUNDANT DOMAIN-CONTAINING PROTEIN / LEA DOMAIN-CONTAINING PROTEIN"/>
    <property type="match status" value="1"/>
</dbReference>
<feature type="region of interest" description="Disordered" evidence="1">
    <location>
        <begin position="1"/>
        <end position="73"/>
    </location>
</feature>
<comment type="caution">
    <text evidence="2">The sequence shown here is derived from an EMBL/GenBank/DDBJ whole genome shotgun (WGS) entry which is preliminary data.</text>
</comment>
<evidence type="ECO:0000256" key="1">
    <source>
        <dbReference type="SAM" id="MobiDB-lite"/>
    </source>
</evidence>
<dbReference type="EMBL" id="RXIC02000023">
    <property type="protein sequence ID" value="KAB1212406.1"/>
    <property type="molecule type" value="Genomic_DNA"/>
</dbReference>
<dbReference type="Proteomes" id="UP000516437">
    <property type="component" value="Chromosome 5"/>
</dbReference>
<name>A0A6A1VKN0_9ROSI</name>
<accession>A0A6A1VKN0</accession>
<protein>
    <submittedName>
        <fullName evidence="2">Seed biotin-containing protein SBP65</fullName>
    </submittedName>
</protein>
<feature type="region of interest" description="Disordered" evidence="1">
    <location>
        <begin position="270"/>
        <end position="314"/>
    </location>
</feature>
<proteinExistence type="predicted"/>
<feature type="compositionally biased region" description="Basic and acidic residues" evidence="1">
    <location>
        <begin position="212"/>
        <end position="233"/>
    </location>
</feature>
<sequence>MRSREEGLEQGREVTEKGAKEQSQQESHHVGARMRTKEEGRKEEGEGKEVSGKEENHERKEQPSLEEISKLRQIAQQNSLETLRAAEVQYEKAKDSVSQGLSAAKDTVLEKVGLRLNMPQRRRSASKGRCPRERGEGGYCKGGHFGNWKEFEYAEKAAVDLKDKAAAAGWTAAHYSTEKTVEGTKAAARAVKGAADYLSTDTESLVYQGDEKQAGELQVEETKTEEVEEEGKPSENVIQETFQGTQEQGQRRRQRRVLGAIGETIVEMHSKRNSLLSGNPGLEQSRRGRPTSLVQLSMAGNKRTRRKRSESQHE</sequence>